<organism evidence="8 9">
    <name type="scientific">Lachnellula hyalina</name>
    <dbReference type="NCBI Taxonomy" id="1316788"/>
    <lineage>
        <taxon>Eukaryota</taxon>
        <taxon>Fungi</taxon>
        <taxon>Dikarya</taxon>
        <taxon>Ascomycota</taxon>
        <taxon>Pezizomycotina</taxon>
        <taxon>Leotiomycetes</taxon>
        <taxon>Helotiales</taxon>
        <taxon>Lachnaceae</taxon>
        <taxon>Lachnellula</taxon>
    </lineage>
</organism>
<dbReference type="OrthoDB" id="2985014at2759"/>
<protein>
    <submittedName>
        <fullName evidence="8">MFS transporter</fullName>
    </submittedName>
</protein>
<accession>A0A8H8QWN2</accession>
<feature type="transmembrane region" description="Helical" evidence="7">
    <location>
        <begin position="215"/>
        <end position="239"/>
    </location>
</feature>
<dbReference type="AlphaFoldDB" id="A0A8H8QWN2"/>
<evidence type="ECO:0000256" key="1">
    <source>
        <dbReference type="ARBA" id="ARBA00004141"/>
    </source>
</evidence>
<name>A0A8H8QWN2_9HELO</name>
<keyword evidence="3 7" id="KW-0812">Transmembrane</keyword>
<dbReference type="EMBL" id="QGMH01000141">
    <property type="protein sequence ID" value="TVY24197.1"/>
    <property type="molecule type" value="Genomic_DNA"/>
</dbReference>
<dbReference type="SUPFAM" id="SSF103473">
    <property type="entry name" value="MFS general substrate transporter"/>
    <property type="match status" value="1"/>
</dbReference>
<feature type="region of interest" description="Disordered" evidence="6">
    <location>
        <begin position="1"/>
        <end position="35"/>
    </location>
</feature>
<feature type="transmembrane region" description="Helical" evidence="7">
    <location>
        <begin position="156"/>
        <end position="175"/>
    </location>
</feature>
<feature type="transmembrane region" description="Helical" evidence="7">
    <location>
        <begin position="415"/>
        <end position="435"/>
    </location>
</feature>
<evidence type="ECO:0000313" key="8">
    <source>
        <dbReference type="EMBL" id="TVY24197.1"/>
    </source>
</evidence>
<keyword evidence="9" id="KW-1185">Reference proteome</keyword>
<dbReference type="FunFam" id="1.20.1250.20:FF:000018">
    <property type="entry name" value="MFS transporter permease"/>
    <property type="match status" value="1"/>
</dbReference>
<feature type="compositionally biased region" description="Gly residues" evidence="6">
    <location>
        <begin position="519"/>
        <end position="533"/>
    </location>
</feature>
<feature type="region of interest" description="Disordered" evidence="6">
    <location>
        <begin position="517"/>
        <end position="537"/>
    </location>
</feature>
<keyword evidence="5 7" id="KW-0472">Membrane</keyword>
<dbReference type="PANTHER" id="PTHR43791">
    <property type="entry name" value="PERMEASE-RELATED"/>
    <property type="match status" value="1"/>
</dbReference>
<dbReference type="GO" id="GO:0016020">
    <property type="term" value="C:membrane"/>
    <property type="evidence" value="ECO:0007669"/>
    <property type="project" value="UniProtKB-SubCell"/>
</dbReference>
<dbReference type="GeneID" id="41987152"/>
<dbReference type="RefSeq" id="XP_031002985.1">
    <property type="nucleotide sequence ID" value="XM_031151887.1"/>
</dbReference>
<feature type="transmembrane region" description="Helical" evidence="7">
    <location>
        <begin position="187"/>
        <end position="209"/>
    </location>
</feature>
<feature type="transmembrane region" description="Helical" evidence="7">
    <location>
        <begin position="476"/>
        <end position="499"/>
    </location>
</feature>
<feature type="transmembrane region" description="Helical" evidence="7">
    <location>
        <begin position="251"/>
        <end position="271"/>
    </location>
</feature>
<evidence type="ECO:0000256" key="7">
    <source>
        <dbReference type="SAM" id="Phobius"/>
    </source>
</evidence>
<evidence type="ECO:0000256" key="4">
    <source>
        <dbReference type="ARBA" id="ARBA00022989"/>
    </source>
</evidence>
<evidence type="ECO:0000313" key="9">
    <source>
        <dbReference type="Proteomes" id="UP000431533"/>
    </source>
</evidence>
<evidence type="ECO:0000256" key="6">
    <source>
        <dbReference type="SAM" id="MobiDB-lite"/>
    </source>
</evidence>
<evidence type="ECO:0000256" key="5">
    <source>
        <dbReference type="ARBA" id="ARBA00023136"/>
    </source>
</evidence>
<feature type="transmembrane region" description="Helical" evidence="7">
    <location>
        <begin position="385"/>
        <end position="403"/>
    </location>
</feature>
<feature type="transmembrane region" description="Helical" evidence="7">
    <location>
        <begin position="326"/>
        <end position="347"/>
    </location>
</feature>
<dbReference type="InterPro" id="IPR011701">
    <property type="entry name" value="MFS"/>
</dbReference>
<reference evidence="8 9" key="1">
    <citation type="submission" date="2018-05" db="EMBL/GenBank/DDBJ databases">
        <title>Genome sequencing and assembly of the regulated plant pathogen Lachnellula willkommii and related sister species for the development of diagnostic species identification markers.</title>
        <authorList>
            <person name="Giroux E."/>
            <person name="Bilodeau G."/>
        </authorList>
    </citation>
    <scope>NUCLEOTIDE SEQUENCE [LARGE SCALE GENOMIC DNA]</scope>
    <source>
        <strain evidence="8 9">CBS 185.66</strain>
    </source>
</reference>
<feature type="transmembrane region" description="Helical" evidence="7">
    <location>
        <begin position="359"/>
        <end position="379"/>
    </location>
</feature>
<dbReference type="Gene3D" id="1.20.1250.20">
    <property type="entry name" value="MFS general substrate transporter like domains"/>
    <property type="match status" value="2"/>
</dbReference>
<gene>
    <name evidence="8" type="primary">prlL_4</name>
    <name evidence="8" type="ORF">LHYA1_G006954</name>
</gene>
<dbReference type="InterPro" id="IPR036259">
    <property type="entry name" value="MFS_trans_sf"/>
</dbReference>
<dbReference type="Proteomes" id="UP000431533">
    <property type="component" value="Unassembled WGS sequence"/>
</dbReference>
<feature type="compositionally biased region" description="Basic and acidic residues" evidence="6">
    <location>
        <begin position="7"/>
        <end position="20"/>
    </location>
</feature>
<dbReference type="FunFam" id="1.20.1250.20:FF:000013">
    <property type="entry name" value="MFS general substrate transporter"/>
    <property type="match status" value="1"/>
</dbReference>
<evidence type="ECO:0000256" key="3">
    <source>
        <dbReference type="ARBA" id="ARBA00022692"/>
    </source>
</evidence>
<feature type="transmembrane region" description="Helical" evidence="7">
    <location>
        <begin position="131"/>
        <end position="150"/>
    </location>
</feature>
<dbReference type="GO" id="GO:0022857">
    <property type="term" value="F:transmembrane transporter activity"/>
    <property type="evidence" value="ECO:0007669"/>
    <property type="project" value="InterPro"/>
</dbReference>
<comment type="subcellular location">
    <subcellularLocation>
        <location evidence="1">Membrane</location>
        <topology evidence="1">Multi-pass membrane protein</topology>
    </subcellularLocation>
</comment>
<dbReference type="PANTHER" id="PTHR43791:SF36">
    <property type="entry name" value="TRANSPORTER, PUTATIVE (AFU_ORTHOLOGUE AFUA_6G08340)-RELATED"/>
    <property type="match status" value="1"/>
</dbReference>
<comment type="caution">
    <text evidence="8">The sequence shown here is derived from an EMBL/GenBank/DDBJ whole genome shotgun (WGS) entry which is preliminary data.</text>
</comment>
<keyword evidence="2" id="KW-0813">Transport</keyword>
<proteinExistence type="predicted"/>
<dbReference type="Pfam" id="PF07690">
    <property type="entry name" value="MFS_1"/>
    <property type="match status" value="1"/>
</dbReference>
<keyword evidence="4 7" id="KW-1133">Transmembrane helix</keyword>
<evidence type="ECO:0000256" key="2">
    <source>
        <dbReference type="ARBA" id="ARBA00022448"/>
    </source>
</evidence>
<sequence>MGFLSKFKKDEPSSVEHPVEDSTAISTAAPNDPEKAEVITMENGNQTPLPLPTSPPHIDPALEKRVVRKLDKRLVSLAFVLCTYNLNSKLRNCLLTKTPDLLAYLDRSNIGNAKIAGLDTDLHLTSPQYQWLLTIFYISYILFEWFALMWKLIPPHIWATFCVLGWGLTATLQSATTSFSGLMAARFFLGFFEAGYGPGIPYLLSFFYLRHELGFRSGIFLSAAPLATCFAGALAYGITSDDSPRIANWRLLFLVEGLPSIVAGVATFFLMPDSPEKASFLSEEEKEVTRARALRQVGSGEAHRVGHVDFKDIGAALLDLKNYLTALMYFSLNVSFSSLPVFLPTILTSMGFKALHAQALSAPPYFLSFLLVLATTHLADRTQQRGLTILALSLLGATGYIILATTTATAPRYAGVYLAAAGVFPAIGNILPWVLNNQGSDTKRGAGIAMLNLIGQCGPLLGTRVFPAKDAPYYRMGMWVCAGFMLFNAFLACALRALLSWENGVLDRKYGRVERMGGDGKTGGGSAEGGEGAGYENDGPRFSLNRLKISASSVTFSLLYPSKEHKALSIIA</sequence>